<comment type="caution">
    <text evidence="2">The sequence shown here is derived from an EMBL/GenBank/DDBJ whole genome shotgun (WGS) entry which is preliminary data.</text>
</comment>
<evidence type="ECO:0000313" key="3">
    <source>
        <dbReference type="Proteomes" id="UP001153269"/>
    </source>
</evidence>
<proteinExistence type="predicted"/>
<accession>A0A9N7UNY4</accession>
<feature type="compositionally biased region" description="Low complexity" evidence="1">
    <location>
        <begin position="106"/>
        <end position="120"/>
    </location>
</feature>
<gene>
    <name evidence="2" type="ORF">PLEPLA_LOCUS22172</name>
</gene>
<reference evidence="2" key="1">
    <citation type="submission" date="2020-03" db="EMBL/GenBank/DDBJ databases">
        <authorList>
            <person name="Weist P."/>
        </authorList>
    </citation>
    <scope>NUCLEOTIDE SEQUENCE</scope>
</reference>
<evidence type="ECO:0000256" key="1">
    <source>
        <dbReference type="SAM" id="MobiDB-lite"/>
    </source>
</evidence>
<evidence type="ECO:0000313" key="2">
    <source>
        <dbReference type="EMBL" id="CAB1434092.1"/>
    </source>
</evidence>
<feature type="region of interest" description="Disordered" evidence="1">
    <location>
        <begin position="96"/>
        <end position="124"/>
    </location>
</feature>
<dbReference type="EMBL" id="CADEAL010001630">
    <property type="protein sequence ID" value="CAB1434092.1"/>
    <property type="molecule type" value="Genomic_DNA"/>
</dbReference>
<keyword evidence="3" id="KW-1185">Reference proteome</keyword>
<name>A0A9N7UNY4_PLEPL</name>
<protein>
    <submittedName>
        <fullName evidence="2">Uncharacterized protein</fullName>
    </submittedName>
</protein>
<organism evidence="2 3">
    <name type="scientific">Pleuronectes platessa</name>
    <name type="common">European plaice</name>
    <dbReference type="NCBI Taxonomy" id="8262"/>
    <lineage>
        <taxon>Eukaryota</taxon>
        <taxon>Metazoa</taxon>
        <taxon>Chordata</taxon>
        <taxon>Craniata</taxon>
        <taxon>Vertebrata</taxon>
        <taxon>Euteleostomi</taxon>
        <taxon>Actinopterygii</taxon>
        <taxon>Neopterygii</taxon>
        <taxon>Teleostei</taxon>
        <taxon>Neoteleostei</taxon>
        <taxon>Acanthomorphata</taxon>
        <taxon>Carangaria</taxon>
        <taxon>Pleuronectiformes</taxon>
        <taxon>Pleuronectoidei</taxon>
        <taxon>Pleuronectidae</taxon>
        <taxon>Pleuronectes</taxon>
    </lineage>
</organism>
<dbReference type="AlphaFoldDB" id="A0A9N7UNY4"/>
<dbReference type="Proteomes" id="UP001153269">
    <property type="component" value="Unassembled WGS sequence"/>
</dbReference>
<feature type="region of interest" description="Disordered" evidence="1">
    <location>
        <begin position="58"/>
        <end position="81"/>
    </location>
</feature>
<feature type="region of interest" description="Disordered" evidence="1">
    <location>
        <begin position="1"/>
        <end position="24"/>
    </location>
</feature>
<sequence length="244" mass="27732">MSSPFICRPKRRRGEIAGGEEEAEIDRFDPSQRVFPLRGFEKWRPSWNVFWKRHEEDQCRSLKDKTPPPTPPTTTEQAEPKSICLLQTSLSLGHVLPEPVSHGSNTPPHSHTPTTAPPSACLDGSPNFHFTSERLSSRPDASSLIVSASLWKSWMLTAPQRSYWLKLRVEKKRLPCLAVLHRRWHDAQLSEFQINPRVGLSPSLTFEPQGRQRTVLQRHGGERPSRGDATQPFQLTPQLLPTNN</sequence>
<feature type="compositionally biased region" description="Polar residues" evidence="1">
    <location>
        <begin position="231"/>
        <end position="244"/>
    </location>
</feature>
<feature type="region of interest" description="Disordered" evidence="1">
    <location>
        <begin position="215"/>
        <end position="244"/>
    </location>
</feature>